<proteinExistence type="predicted"/>
<accession>A0A1J5Q304</accession>
<dbReference type="EMBL" id="MLJW01001558">
    <property type="protein sequence ID" value="OIQ77688.1"/>
    <property type="molecule type" value="Genomic_DNA"/>
</dbReference>
<reference evidence="1" key="1">
    <citation type="submission" date="2016-10" db="EMBL/GenBank/DDBJ databases">
        <title>Sequence of Gallionella enrichment culture.</title>
        <authorList>
            <person name="Poehlein A."/>
            <person name="Muehling M."/>
            <person name="Daniel R."/>
        </authorList>
    </citation>
    <scope>NUCLEOTIDE SEQUENCE</scope>
</reference>
<protein>
    <submittedName>
        <fullName evidence="1">Uncharacterized protein</fullName>
    </submittedName>
</protein>
<comment type="caution">
    <text evidence="1">The sequence shown here is derived from an EMBL/GenBank/DDBJ whole genome shotgun (WGS) entry which is preliminary data.</text>
</comment>
<organism evidence="1">
    <name type="scientific">mine drainage metagenome</name>
    <dbReference type="NCBI Taxonomy" id="410659"/>
    <lineage>
        <taxon>unclassified sequences</taxon>
        <taxon>metagenomes</taxon>
        <taxon>ecological metagenomes</taxon>
    </lineage>
</organism>
<sequence length="183" mass="19927">MESQPAAVESADQLSEFAILSAGDPVSTSVGEKFNDYRSLVVPGIDGIDTGESMYGPGHSGLAWPPGCENQNLASKEGADLICLGACAHSNRVTFESLCFMRQARHPEAVPVAFDHWDKVWVLGFESIKMPMPLSFVDVQGEPHVNHSTCASAIVEQRSMTRIERFGSPTLRCIRRLGRPLPI</sequence>
<dbReference type="AlphaFoldDB" id="A0A1J5Q304"/>
<name>A0A1J5Q304_9ZZZZ</name>
<gene>
    <name evidence="1" type="ORF">GALL_406120</name>
</gene>
<evidence type="ECO:0000313" key="1">
    <source>
        <dbReference type="EMBL" id="OIQ77688.1"/>
    </source>
</evidence>